<keyword evidence="1" id="KW-0378">Hydrolase</keyword>
<reference evidence="1 2" key="1">
    <citation type="submission" date="2022-04" db="EMBL/GenBank/DDBJ databases">
        <title>Hymenobacter sp. isolated from the air.</title>
        <authorList>
            <person name="Won M."/>
            <person name="Lee C.-M."/>
            <person name="Woen H.-Y."/>
            <person name="Kwon S.-W."/>
        </authorList>
    </citation>
    <scope>NUCLEOTIDE SEQUENCE [LARGE SCALE GENOMIC DNA]</scope>
    <source>
        <strain evidence="2">5516 S-25</strain>
    </source>
</reference>
<dbReference type="PANTHER" id="PTHR36558">
    <property type="entry name" value="GLR1098 PROTEIN"/>
    <property type="match status" value="1"/>
</dbReference>
<dbReference type="RefSeq" id="WP_247975752.1">
    <property type="nucleotide sequence ID" value="NZ_CP095848.1"/>
</dbReference>
<dbReference type="GO" id="GO:0004519">
    <property type="term" value="F:endonuclease activity"/>
    <property type="evidence" value="ECO:0007669"/>
    <property type="project" value="UniProtKB-KW"/>
</dbReference>
<gene>
    <name evidence="1" type="ORF">MWH26_01480</name>
</gene>
<evidence type="ECO:0000313" key="2">
    <source>
        <dbReference type="Proteomes" id="UP000829647"/>
    </source>
</evidence>
<proteinExistence type="predicted"/>
<name>A0ABY4JCH4_9BACT</name>
<evidence type="ECO:0000313" key="1">
    <source>
        <dbReference type="EMBL" id="UPL49594.1"/>
    </source>
</evidence>
<dbReference type="Gene3D" id="3.90.1570.10">
    <property type="entry name" value="tt1808, chain A"/>
    <property type="match status" value="1"/>
</dbReference>
<protein>
    <submittedName>
        <fullName evidence="1">Uma2 family endonuclease</fullName>
    </submittedName>
</protein>
<dbReference type="InterPro" id="IPR012296">
    <property type="entry name" value="Nuclease_put_TT1808"/>
</dbReference>
<keyword evidence="1" id="KW-0540">Nuclease</keyword>
<accession>A0ABY4JCH4</accession>
<keyword evidence="2" id="KW-1185">Reference proteome</keyword>
<keyword evidence="1" id="KW-0255">Endonuclease</keyword>
<organism evidence="1 2">
    <name type="scientific">Hymenobacter sublimis</name>
    <dbReference type="NCBI Taxonomy" id="2933777"/>
    <lineage>
        <taxon>Bacteria</taxon>
        <taxon>Pseudomonadati</taxon>
        <taxon>Bacteroidota</taxon>
        <taxon>Cytophagia</taxon>
        <taxon>Cytophagales</taxon>
        <taxon>Hymenobacteraceae</taxon>
        <taxon>Hymenobacter</taxon>
    </lineage>
</organism>
<dbReference type="PANTHER" id="PTHR36558:SF1">
    <property type="entry name" value="RESTRICTION ENDONUCLEASE DOMAIN-CONTAINING PROTEIN-RELATED"/>
    <property type="match status" value="1"/>
</dbReference>
<sequence>MEQIATTRRYTVEEYFALEEASEERHLFYRGEVFAMSGGVDGHNLTVSNCVMSLRNSLRGKGCRVYAENVRLAVL</sequence>
<dbReference type="Proteomes" id="UP000829647">
    <property type="component" value="Chromosome"/>
</dbReference>
<dbReference type="EMBL" id="CP095848">
    <property type="protein sequence ID" value="UPL49594.1"/>
    <property type="molecule type" value="Genomic_DNA"/>
</dbReference>